<dbReference type="EMBL" id="JBBPFD010000019">
    <property type="protein sequence ID" value="KAK7886897.1"/>
    <property type="molecule type" value="Genomic_DNA"/>
</dbReference>
<keyword evidence="2" id="KW-0472">Membrane</keyword>
<evidence type="ECO:0000256" key="1">
    <source>
        <dbReference type="PROSITE-ProRule" id="PRU00206"/>
    </source>
</evidence>
<keyword evidence="1" id="KW-1015">Disulfide bond</keyword>
<keyword evidence="2" id="KW-0812">Transmembrane</keyword>
<dbReference type="GO" id="GO:0006915">
    <property type="term" value="P:apoptotic process"/>
    <property type="evidence" value="ECO:0007669"/>
    <property type="project" value="InterPro"/>
</dbReference>
<comment type="caution">
    <text evidence="4">The sequence shown here is derived from an EMBL/GenBank/DDBJ whole genome shotgun (WGS) entry which is preliminary data.</text>
</comment>
<organism evidence="4 5">
    <name type="scientific">Mugilogobius chulae</name>
    <name type="common">yellowstripe goby</name>
    <dbReference type="NCBI Taxonomy" id="88201"/>
    <lineage>
        <taxon>Eukaryota</taxon>
        <taxon>Metazoa</taxon>
        <taxon>Chordata</taxon>
        <taxon>Craniata</taxon>
        <taxon>Vertebrata</taxon>
        <taxon>Euteleostomi</taxon>
        <taxon>Actinopterygii</taxon>
        <taxon>Neopterygii</taxon>
        <taxon>Teleostei</taxon>
        <taxon>Neoteleostei</taxon>
        <taxon>Acanthomorphata</taxon>
        <taxon>Gobiaria</taxon>
        <taxon>Gobiiformes</taxon>
        <taxon>Gobioidei</taxon>
        <taxon>Gobiidae</taxon>
        <taxon>Gobionellinae</taxon>
        <taxon>Mugilogobius</taxon>
    </lineage>
</organism>
<accession>A0AAW0N4I0</accession>
<dbReference type="PROSITE" id="PS50050">
    <property type="entry name" value="TNFR_NGFR_2"/>
    <property type="match status" value="2"/>
</dbReference>
<protein>
    <recommendedName>
        <fullName evidence="3">TNFR-Cys domain-containing protein</fullName>
    </recommendedName>
</protein>
<reference evidence="5" key="1">
    <citation type="submission" date="2024-04" db="EMBL/GenBank/DDBJ databases">
        <title>Salinicola lusitanus LLJ914,a marine bacterium isolated from the Okinawa Trough.</title>
        <authorList>
            <person name="Li J."/>
        </authorList>
    </citation>
    <scope>NUCLEOTIDE SEQUENCE [LARGE SCALE GENOMIC DNA]</scope>
</reference>
<evidence type="ECO:0000313" key="5">
    <source>
        <dbReference type="Proteomes" id="UP001460270"/>
    </source>
</evidence>
<evidence type="ECO:0000259" key="3">
    <source>
        <dbReference type="PROSITE" id="PS50050"/>
    </source>
</evidence>
<dbReference type="InterPro" id="IPR001368">
    <property type="entry name" value="TNFR/NGFR_Cys_rich_reg"/>
</dbReference>
<dbReference type="PRINTS" id="PR01680">
    <property type="entry name" value="TNFACTORR6"/>
</dbReference>
<dbReference type="GO" id="GO:0002768">
    <property type="term" value="P:immune response-regulating cell surface receptor signaling pathway"/>
    <property type="evidence" value="ECO:0007669"/>
    <property type="project" value="TreeGrafter"/>
</dbReference>
<feature type="disulfide bond" evidence="1">
    <location>
        <begin position="116"/>
        <end position="131"/>
    </location>
</feature>
<feature type="disulfide bond" evidence="1">
    <location>
        <begin position="32"/>
        <end position="47"/>
    </location>
</feature>
<dbReference type="GO" id="GO:0006955">
    <property type="term" value="P:immune response"/>
    <property type="evidence" value="ECO:0007669"/>
    <property type="project" value="InterPro"/>
</dbReference>
<evidence type="ECO:0000256" key="2">
    <source>
        <dbReference type="SAM" id="Phobius"/>
    </source>
</evidence>
<dbReference type="GO" id="GO:0004888">
    <property type="term" value="F:transmembrane signaling receptor activity"/>
    <property type="evidence" value="ECO:0007669"/>
    <property type="project" value="InterPro"/>
</dbReference>
<dbReference type="Gene3D" id="2.10.50.10">
    <property type="entry name" value="Tumor Necrosis Factor Receptor, subunit A, domain 2"/>
    <property type="match status" value="3"/>
</dbReference>
<dbReference type="PANTHER" id="PTHR46875:SF2">
    <property type="entry name" value="TUMOR NECROSIS FACTOR RECEPTOR SUPERFAMILY MEMBER 5-LIKE ISOFORM X1"/>
    <property type="match status" value="1"/>
</dbReference>
<dbReference type="SUPFAM" id="SSF57586">
    <property type="entry name" value="TNF receptor-like"/>
    <property type="match status" value="2"/>
</dbReference>
<dbReference type="InterPro" id="IPR008063">
    <property type="entry name" value="Fas_rcpt"/>
</dbReference>
<feature type="repeat" description="TNFR-Cys" evidence="1">
    <location>
        <begin position="115"/>
        <end position="156"/>
    </location>
</feature>
<dbReference type="PANTHER" id="PTHR46875">
    <property type="entry name" value="TUMOR NECROSIS FACTOR RECEPTOR SUPERFAMILY MEMBER 5"/>
    <property type="match status" value="1"/>
</dbReference>
<dbReference type="PROSITE" id="PS00652">
    <property type="entry name" value="TNFR_NGFR_1"/>
    <property type="match status" value="1"/>
</dbReference>
<dbReference type="AlphaFoldDB" id="A0AAW0N4I0"/>
<keyword evidence="2" id="KW-1133">Transmembrane helix</keyword>
<feature type="domain" description="TNFR-Cys" evidence="3">
    <location>
        <begin position="31"/>
        <end position="73"/>
    </location>
</feature>
<feature type="transmembrane region" description="Helical" evidence="2">
    <location>
        <begin position="166"/>
        <end position="191"/>
    </location>
</feature>
<dbReference type="InterPro" id="IPR052135">
    <property type="entry name" value="TNFRSF5"/>
</dbReference>
<sequence length="212" mass="23474">MLNDLLCFVCISGTYKEKDCPTTSTPTECKPCEKGSFMATTNNMSPCLSCKTCNSAHKKKTWRECTAQKDTICECVSGYVCSDSDCNHCRIAKLCPAGQGVTAKAFLTNDTVCSPCGAGSFSNVTDHVSACKPHTRCEDIGRQRQTPGTTTTDAVCGEFITKECSWMLPAGLWIGLVLTSVLVFALALFYWKRKKRRFNREVNLSRLRFPWT</sequence>
<keyword evidence="5" id="KW-1185">Reference proteome</keyword>
<dbReference type="Pfam" id="PF00020">
    <property type="entry name" value="TNFR_c6"/>
    <property type="match status" value="2"/>
</dbReference>
<gene>
    <name evidence="4" type="ORF">WMY93_026518</name>
</gene>
<feature type="repeat" description="TNFR-Cys" evidence="1">
    <location>
        <begin position="31"/>
        <end position="73"/>
    </location>
</feature>
<name>A0AAW0N4I0_9GOBI</name>
<dbReference type="GO" id="GO:0035631">
    <property type="term" value="C:CD40 receptor complex"/>
    <property type="evidence" value="ECO:0007669"/>
    <property type="project" value="TreeGrafter"/>
</dbReference>
<dbReference type="SMART" id="SM00208">
    <property type="entry name" value="TNFR"/>
    <property type="match status" value="3"/>
</dbReference>
<evidence type="ECO:0000313" key="4">
    <source>
        <dbReference type="EMBL" id="KAK7886897.1"/>
    </source>
</evidence>
<dbReference type="Proteomes" id="UP001460270">
    <property type="component" value="Unassembled WGS sequence"/>
</dbReference>
<dbReference type="GO" id="GO:0009897">
    <property type="term" value="C:external side of plasma membrane"/>
    <property type="evidence" value="ECO:0007669"/>
    <property type="project" value="TreeGrafter"/>
</dbReference>
<proteinExistence type="predicted"/>
<comment type="caution">
    <text evidence="1">Lacks conserved residue(s) required for the propagation of feature annotation.</text>
</comment>
<feature type="domain" description="TNFR-Cys" evidence="3">
    <location>
        <begin position="115"/>
        <end position="156"/>
    </location>
</feature>